<dbReference type="InterPro" id="IPR051796">
    <property type="entry name" value="ISF_SsuE-like"/>
</dbReference>
<protein>
    <submittedName>
        <fullName evidence="4">Multimeric flavodoxin WrbA</fullName>
    </submittedName>
</protein>
<comment type="caution">
    <text evidence="4">The sequence shown here is derived from an EMBL/GenBank/DDBJ whole genome shotgun (WGS) entry which is preliminary data.</text>
</comment>
<accession>A0A840DQW0</accession>
<dbReference type="PANTHER" id="PTHR43278">
    <property type="entry name" value="NAD(P)H-DEPENDENT FMN-CONTAINING OXIDOREDUCTASE YWQN-RELATED"/>
    <property type="match status" value="1"/>
</dbReference>
<reference evidence="4 5" key="1">
    <citation type="submission" date="2020-08" db="EMBL/GenBank/DDBJ databases">
        <title>Genomic Encyclopedia of Type Strains, Phase IV (KMG-IV): sequencing the most valuable type-strain genomes for metagenomic binning, comparative biology and taxonomic classification.</title>
        <authorList>
            <person name="Goeker M."/>
        </authorList>
    </citation>
    <scope>NUCLEOTIDE SEQUENCE [LARGE SCALE GENOMIC DNA]</scope>
    <source>
        <strain evidence="4 5">DSM 17075</strain>
    </source>
</reference>
<feature type="domain" description="NADPH-dependent FMN reductase-like" evidence="3">
    <location>
        <begin position="3"/>
        <end position="123"/>
    </location>
</feature>
<organism evidence="4 5">
    <name type="scientific">Anoxybacteroides voinovskiense</name>
    <dbReference type="NCBI Taxonomy" id="230470"/>
    <lineage>
        <taxon>Bacteria</taxon>
        <taxon>Bacillati</taxon>
        <taxon>Bacillota</taxon>
        <taxon>Bacilli</taxon>
        <taxon>Bacillales</taxon>
        <taxon>Anoxybacillaceae</taxon>
        <taxon>Anoxybacteroides</taxon>
    </lineage>
</organism>
<proteinExistence type="predicted"/>
<evidence type="ECO:0000256" key="1">
    <source>
        <dbReference type="ARBA" id="ARBA00022630"/>
    </source>
</evidence>
<evidence type="ECO:0000313" key="5">
    <source>
        <dbReference type="Proteomes" id="UP000559598"/>
    </source>
</evidence>
<keyword evidence="1" id="KW-0285">Flavoprotein</keyword>
<sequence length="181" mass="20939">MPNILLLNGSSRENGNTEQLTNILLQDVAHTHVNLRDFLIQPIEDKRHTPGGFTEVADDYEKLIQLVREHDILVFATPIYWYGMSGQMKLFVDRWSQSLRDPRFSFKEEMKTKKAFVVLCGGDDPYVKGLPLLQQFQYIFQFFGTEWLGYVIGKGNAPGEALNDQQAVQQANYWNKVFRSF</sequence>
<dbReference type="EMBL" id="JACIDE010000009">
    <property type="protein sequence ID" value="MBB4073912.1"/>
    <property type="molecule type" value="Genomic_DNA"/>
</dbReference>
<dbReference type="Gene3D" id="3.40.50.360">
    <property type="match status" value="1"/>
</dbReference>
<dbReference type="PANTHER" id="PTHR43278:SF4">
    <property type="entry name" value="NAD(P)H-DEPENDENT FMN-CONTAINING OXIDOREDUCTASE YWQN-RELATED"/>
    <property type="match status" value="1"/>
</dbReference>
<dbReference type="Proteomes" id="UP000559598">
    <property type="component" value="Unassembled WGS sequence"/>
</dbReference>
<dbReference type="GO" id="GO:0016491">
    <property type="term" value="F:oxidoreductase activity"/>
    <property type="evidence" value="ECO:0007669"/>
    <property type="project" value="InterPro"/>
</dbReference>
<dbReference type="InterPro" id="IPR029039">
    <property type="entry name" value="Flavoprotein-like_sf"/>
</dbReference>
<dbReference type="AlphaFoldDB" id="A0A840DQW0"/>
<dbReference type="InterPro" id="IPR005025">
    <property type="entry name" value="FMN_Rdtase-like_dom"/>
</dbReference>
<evidence type="ECO:0000256" key="2">
    <source>
        <dbReference type="ARBA" id="ARBA00022643"/>
    </source>
</evidence>
<dbReference type="SUPFAM" id="SSF52218">
    <property type="entry name" value="Flavoproteins"/>
    <property type="match status" value="1"/>
</dbReference>
<keyword evidence="2" id="KW-0288">FMN</keyword>
<gene>
    <name evidence="4" type="ORF">GGR02_001675</name>
</gene>
<keyword evidence="5" id="KW-1185">Reference proteome</keyword>
<evidence type="ECO:0000313" key="4">
    <source>
        <dbReference type="EMBL" id="MBB4073912.1"/>
    </source>
</evidence>
<dbReference type="RefSeq" id="WP_183184231.1">
    <property type="nucleotide sequence ID" value="NZ_BMNP01000008.1"/>
</dbReference>
<dbReference type="Pfam" id="PF03358">
    <property type="entry name" value="FMN_red"/>
    <property type="match status" value="1"/>
</dbReference>
<name>A0A840DQW0_9BACL</name>
<evidence type="ECO:0000259" key="3">
    <source>
        <dbReference type="Pfam" id="PF03358"/>
    </source>
</evidence>